<protein>
    <submittedName>
        <fullName evidence="1">Uncharacterized protein</fullName>
    </submittedName>
</protein>
<gene>
    <name evidence="1" type="ORF">SCHPADRAFT_840704</name>
</gene>
<reference evidence="1 2" key="1">
    <citation type="submission" date="2015-04" db="EMBL/GenBank/DDBJ databases">
        <title>Complete genome sequence of Schizopora paradoxa KUC8140, a cosmopolitan wood degrader in East Asia.</title>
        <authorList>
            <consortium name="DOE Joint Genome Institute"/>
            <person name="Min B."/>
            <person name="Park H."/>
            <person name="Jang Y."/>
            <person name="Kim J.-J."/>
            <person name="Kim K.H."/>
            <person name="Pangilinan J."/>
            <person name="Lipzen A."/>
            <person name="Riley R."/>
            <person name="Grigoriev I.V."/>
            <person name="Spatafora J.W."/>
            <person name="Choi I.-G."/>
        </authorList>
    </citation>
    <scope>NUCLEOTIDE SEQUENCE [LARGE SCALE GENOMIC DNA]</scope>
    <source>
        <strain evidence="1 2">KUC8140</strain>
    </source>
</reference>
<evidence type="ECO:0000313" key="2">
    <source>
        <dbReference type="Proteomes" id="UP000053477"/>
    </source>
</evidence>
<dbReference type="Proteomes" id="UP000053477">
    <property type="component" value="Unassembled WGS sequence"/>
</dbReference>
<dbReference type="AlphaFoldDB" id="A0A0H2QXM3"/>
<keyword evidence="2" id="KW-1185">Reference proteome</keyword>
<accession>A0A0H2QXM3</accession>
<proteinExistence type="predicted"/>
<evidence type="ECO:0000313" key="1">
    <source>
        <dbReference type="EMBL" id="KLO04365.1"/>
    </source>
</evidence>
<name>A0A0H2QXM3_9AGAM</name>
<feature type="non-terminal residue" evidence="1">
    <location>
        <position position="110"/>
    </location>
</feature>
<dbReference type="EMBL" id="KQ086573">
    <property type="protein sequence ID" value="KLO04365.1"/>
    <property type="molecule type" value="Genomic_DNA"/>
</dbReference>
<dbReference type="InParanoid" id="A0A0H2QXM3"/>
<dbReference type="OrthoDB" id="3245961at2759"/>
<dbReference type="Gene3D" id="1.10.340.70">
    <property type="match status" value="1"/>
</dbReference>
<sequence length="110" mass="12367">MSISIPNQDFTQCISYKAATTYTAISVIGADDIEELRKKQEKDEYFGKIIQTFRTDDKACYQYPQYYVADNGLCYFEDSIGGTRLCVPECNRIAIMTEAHDGLTETGHAG</sequence>
<organism evidence="1 2">
    <name type="scientific">Schizopora paradoxa</name>
    <dbReference type="NCBI Taxonomy" id="27342"/>
    <lineage>
        <taxon>Eukaryota</taxon>
        <taxon>Fungi</taxon>
        <taxon>Dikarya</taxon>
        <taxon>Basidiomycota</taxon>
        <taxon>Agaricomycotina</taxon>
        <taxon>Agaricomycetes</taxon>
        <taxon>Hymenochaetales</taxon>
        <taxon>Schizoporaceae</taxon>
        <taxon>Schizopora</taxon>
    </lineage>
</organism>